<dbReference type="AlphaFoldDB" id="A0A934K4R8"/>
<accession>A0A934K4R8</accession>
<evidence type="ECO:0000313" key="2">
    <source>
        <dbReference type="EMBL" id="MBJ7598814.1"/>
    </source>
</evidence>
<feature type="transmembrane region" description="Helical" evidence="1">
    <location>
        <begin position="21"/>
        <end position="39"/>
    </location>
</feature>
<dbReference type="EMBL" id="JAEKNR010000129">
    <property type="protein sequence ID" value="MBJ7598814.1"/>
    <property type="molecule type" value="Genomic_DNA"/>
</dbReference>
<comment type="caution">
    <text evidence="2">The sequence shown here is derived from an EMBL/GenBank/DDBJ whole genome shotgun (WGS) entry which is preliminary data.</text>
</comment>
<proteinExistence type="predicted"/>
<dbReference type="Proteomes" id="UP000612893">
    <property type="component" value="Unassembled WGS sequence"/>
</dbReference>
<feature type="transmembrane region" description="Helical" evidence="1">
    <location>
        <begin position="100"/>
        <end position="120"/>
    </location>
</feature>
<keyword evidence="1" id="KW-0812">Transmembrane</keyword>
<dbReference type="RefSeq" id="WP_338202022.1">
    <property type="nucleotide sequence ID" value="NZ_JAEKNR010000129.1"/>
</dbReference>
<name>A0A934K4R8_9BACT</name>
<organism evidence="2 3">
    <name type="scientific">Candidatus Nephthysia bennettiae</name>
    <dbReference type="NCBI Taxonomy" id="3127016"/>
    <lineage>
        <taxon>Bacteria</taxon>
        <taxon>Bacillati</taxon>
        <taxon>Candidatus Dormiibacterota</taxon>
        <taxon>Candidatus Dormibacteria</taxon>
        <taxon>Candidatus Dormibacterales</taxon>
        <taxon>Candidatus Dormibacteraceae</taxon>
        <taxon>Candidatus Nephthysia</taxon>
    </lineage>
</organism>
<keyword evidence="1" id="KW-0472">Membrane</keyword>
<evidence type="ECO:0000313" key="3">
    <source>
        <dbReference type="Proteomes" id="UP000612893"/>
    </source>
</evidence>
<keyword evidence="3" id="KW-1185">Reference proteome</keyword>
<gene>
    <name evidence="2" type="ORF">JF922_12125</name>
</gene>
<protein>
    <submittedName>
        <fullName evidence="2">Uncharacterized protein</fullName>
    </submittedName>
</protein>
<evidence type="ECO:0000256" key="1">
    <source>
        <dbReference type="SAM" id="Phobius"/>
    </source>
</evidence>
<sequence length="182" mass="19995">MRVWATAVAEGVGGRGAAYRPLMWVVAVVAVLAALYLLIGRAQDAFLMTSPAVQRAEVQARVAEEEYRTAELQRDTAAIRRDQATENVWQPWVAGVGHEVLIGLIVLVPLVLLIGTTLLFRRHMSLPTKDGRVPLVGLDRELSAEALFRYQALQSPGPRFEALPVGRSGKRLDALLESEETK</sequence>
<keyword evidence="1" id="KW-1133">Transmembrane helix</keyword>
<reference evidence="2" key="1">
    <citation type="submission" date="2020-10" db="EMBL/GenBank/DDBJ databases">
        <title>Ca. Dormibacterota MAGs.</title>
        <authorList>
            <person name="Montgomery K."/>
        </authorList>
    </citation>
    <scope>NUCLEOTIDE SEQUENCE [LARGE SCALE GENOMIC DNA]</scope>
    <source>
        <strain evidence="2">SC8812_S17_10</strain>
    </source>
</reference>